<dbReference type="PROSITE" id="PS00806">
    <property type="entry name" value="ALDOLASE_CLASS_II_2"/>
    <property type="match status" value="1"/>
</dbReference>
<dbReference type="STRING" id="856736.SAMN04488058_103117"/>
<dbReference type="PANTHER" id="PTHR30304">
    <property type="entry name" value="D-TAGATOSE-1,6-BISPHOSPHATE ALDOLASE"/>
    <property type="match status" value="1"/>
</dbReference>
<name>A0A1H6VE31_9DEIO</name>
<dbReference type="PANTHER" id="PTHR30304:SF0">
    <property type="entry name" value="D-TAGATOSE-1,6-BISPHOSPHATE ALDOLASE SUBUNIT GATY-RELATED"/>
    <property type="match status" value="1"/>
</dbReference>
<keyword evidence="2 6" id="KW-0862">Zinc</keyword>
<evidence type="ECO:0000256" key="5">
    <source>
        <dbReference type="PIRSR" id="PIRSR001359-2"/>
    </source>
</evidence>
<feature type="active site" description="Proton donor" evidence="4">
    <location>
        <position position="80"/>
    </location>
</feature>
<dbReference type="NCBIfam" id="TIGR00167">
    <property type="entry name" value="cbbA"/>
    <property type="match status" value="1"/>
</dbReference>
<dbReference type="Gene3D" id="3.20.20.70">
    <property type="entry name" value="Aldolase class I"/>
    <property type="match status" value="1"/>
</dbReference>
<reference evidence="8" key="1">
    <citation type="submission" date="2016-10" db="EMBL/GenBank/DDBJ databases">
        <authorList>
            <person name="Varghese N."/>
            <person name="Submissions S."/>
        </authorList>
    </citation>
    <scope>NUCLEOTIDE SEQUENCE [LARGE SCALE GENOMIC DNA]</scope>
    <source>
        <strain evidence="8">CGMCC 1.10218</strain>
    </source>
</reference>
<keyword evidence="8" id="KW-1185">Reference proteome</keyword>
<dbReference type="SUPFAM" id="SSF51569">
    <property type="entry name" value="Aldolase"/>
    <property type="match status" value="1"/>
</dbReference>
<feature type="binding site" evidence="5">
    <location>
        <position position="179"/>
    </location>
    <ligand>
        <name>dihydroxyacetone phosphate</name>
        <dbReference type="ChEBI" id="CHEBI:57642"/>
    </ligand>
</feature>
<dbReference type="GO" id="GO:0008270">
    <property type="term" value="F:zinc ion binding"/>
    <property type="evidence" value="ECO:0007669"/>
    <property type="project" value="InterPro"/>
</dbReference>
<dbReference type="NCBIfam" id="TIGR01859">
    <property type="entry name" value="fruc_bis_ald"/>
    <property type="match status" value="1"/>
</dbReference>
<feature type="binding site" evidence="5">
    <location>
        <begin position="251"/>
        <end position="254"/>
    </location>
    <ligand>
        <name>dihydroxyacetone phosphate</name>
        <dbReference type="ChEBI" id="CHEBI:57642"/>
    </ligand>
</feature>
<keyword evidence="1 6" id="KW-0479">Metal-binding</keyword>
<feature type="binding site" evidence="6">
    <location>
        <position position="208"/>
    </location>
    <ligand>
        <name>Zn(2+)</name>
        <dbReference type="ChEBI" id="CHEBI:29105"/>
        <label>1</label>
        <note>catalytic</note>
    </ligand>
</feature>
<dbReference type="RefSeq" id="WP_092263642.1">
    <property type="nucleotide sequence ID" value="NZ_FNZA01000003.1"/>
</dbReference>
<dbReference type="AlphaFoldDB" id="A0A1H6VE31"/>
<dbReference type="Proteomes" id="UP000199223">
    <property type="component" value="Unassembled WGS sequence"/>
</dbReference>
<keyword evidence="3" id="KW-0456">Lyase</keyword>
<dbReference type="CDD" id="cd00947">
    <property type="entry name" value="TBP_aldolase_IIB"/>
    <property type="match status" value="1"/>
</dbReference>
<comment type="cofactor">
    <cofactor evidence="6">
        <name>Zn(2+)</name>
        <dbReference type="ChEBI" id="CHEBI:29105"/>
    </cofactor>
    <text evidence="6">Binds 2 Zn(2+) ions per subunit. One is catalytic and the other provides a structural contribution.</text>
</comment>
<evidence type="ECO:0000256" key="2">
    <source>
        <dbReference type="ARBA" id="ARBA00022833"/>
    </source>
</evidence>
<gene>
    <name evidence="7" type="ORF">SAMN04488058_103117</name>
</gene>
<organism evidence="7 8">
    <name type="scientific">Deinococcus reticulitermitis</name>
    <dbReference type="NCBI Taxonomy" id="856736"/>
    <lineage>
        <taxon>Bacteria</taxon>
        <taxon>Thermotogati</taxon>
        <taxon>Deinococcota</taxon>
        <taxon>Deinococci</taxon>
        <taxon>Deinococcales</taxon>
        <taxon>Deinococcaceae</taxon>
        <taxon>Deinococcus</taxon>
    </lineage>
</organism>
<feature type="binding site" evidence="6">
    <location>
        <position position="102"/>
    </location>
    <ligand>
        <name>Zn(2+)</name>
        <dbReference type="ChEBI" id="CHEBI:29105"/>
        <label>2</label>
    </ligand>
</feature>
<dbReference type="InterPro" id="IPR011289">
    <property type="entry name" value="Fruc_bis_ald_class-2"/>
</dbReference>
<dbReference type="GO" id="GO:0030388">
    <property type="term" value="P:fructose 1,6-bisphosphate metabolic process"/>
    <property type="evidence" value="ECO:0007669"/>
    <property type="project" value="InterPro"/>
</dbReference>
<dbReference type="PROSITE" id="PS00602">
    <property type="entry name" value="ALDOLASE_CLASS_II_1"/>
    <property type="match status" value="1"/>
</dbReference>
<proteinExistence type="predicted"/>
<dbReference type="GO" id="GO:0006096">
    <property type="term" value="P:glycolytic process"/>
    <property type="evidence" value="ECO:0007669"/>
    <property type="project" value="InterPro"/>
</dbReference>
<evidence type="ECO:0000256" key="4">
    <source>
        <dbReference type="PIRSR" id="PIRSR001359-1"/>
    </source>
</evidence>
<evidence type="ECO:0000313" key="7">
    <source>
        <dbReference type="EMBL" id="SEJ02076.1"/>
    </source>
</evidence>
<sequence>MLVTGKDILIPAREGKYAVGAFNTNNMEITQAIIHTAERLRSPVIVQMSEGAIKYGGQDLANIVIDIATRSTVPVALHLDHGSSYESALRAIKMGFTSVMIDASHHPFEENVHETKRVIEAAHAMGISVEAELGRLGGIEEHVVVDEKDAFLTDPEEAVQFVEQTGVDYLAIAIGTSHGAYKGKGRPYIDQARIKRIGELIGIPLVAHGSSGVPAEIVQRLRDAGGEIGDAAGIADDDLREAATYGIAKVNVDTDLRLAGTVGVREVLKATPKEFDPRKIFGPARDVMSKIVEHKLGVLGSVGKAGPAPVQVKESQK</sequence>
<dbReference type="EMBL" id="FNZA01000003">
    <property type="protein sequence ID" value="SEJ02076.1"/>
    <property type="molecule type" value="Genomic_DNA"/>
</dbReference>
<accession>A0A1H6VE31</accession>
<feature type="binding site" evidence="6">
    <location>
        <position position="81"/>
    </location>
    <ligand>
        <name>Zn(2+)</name>
        <dbReference type="ChEBI" id="CHEBI:29105"/>
        <label>1</label>
        <note>catalytic</note>
    </ligand>
</feature>
<feature type="binding site" evidence="6">
    <location>
        <position position="178"/>
    </location>
    <ligand>
        <name>Zn(2+)</name>
        <dbReference type="ChEBI" id="CHEBI:29105"/>
        <label>1</label>
        <note>catalytic</note>
    </ligand>
</feature>
<dbReference type="InterPro" id="IPR000771">
    <property type="entry name" value="FBA_II"/>
</dbReference>
<dbReference type="InterPro" id="IPR013785">
    <property type="entry name" value="Aldolase_TIM"/>
</dbReference>
<dbReference type="PIRSF" id="PIRSF001359">
    <property type="entry name" value="F_bP_aldolase_II"/>
    <property type="match status" value="1"/>
</dbReference>
<evidence type="ECO:0000256" key="1">
    <source>
        <dbReference type="ARBA" id="ARBA00022723"/>
    </source>
</evidence>
<dbReference type="OrthoDB" id="9803995at2"/>
<evidence type="ECO:0000256" key="6">
    <source>
        <dbReference type="PIRSR" id="PIRSR001359-3"/>
    </source>
</evidence>
<dbReference type="InterPro" id="IPR050246">
    <property type="entry name" value="Class_II_FBP_aldolase"/>
</dbReference>
<protein>
    <submittedName>
        <fullName evidence="7">Fructose-bisphosphate aldolase</fullName>
    </submittedName>
</protein>
<feature type="binding site" evidence="5">
    <location>
        <begin position="209"/>
        <end position="211"/>
    </location>
    <ligand>
        <name>dihydroxyacetone phosphate</name>
        <dbReference type="ChEBI" id="CHEBI:57642"/>
    </ligand>
</feature>
<evidence type="ECO:0000313" key="8">
    <source>
        <dbReference type="Proteomes" id="UP000199223"/>
    </source>
</evidence>
<feature type="binding site" evidence="6">
    <location>
        <position position="132"/>
    </location>
    <ligand>
        <name>Zn(2+)</name>
        <dbReference type="ChEBI" id="CHEBI:29105"/>
        <label>2</label>
    </ligand>
</feature>
<evidence type="ECO:0000256" key="3">
    <source>
        <dbReference type="ARBA" id="ARBA00023239"/>
    </source>
</evidence>
<dbReference type="GO" id="GO:0004332">
    <property type="term" value="F:fructose-bisphosphate aldolase activity"/>
    <property type="evidence" value="ECO:0007669"/>
    <property type="project" value="InterPro"/>
</dbReference>
<dbReference type="Pfam" id="PF01116">
    <property type="entry name" value="F_bP_aldolase"/>
    <property type="match status" value="1"/>
</dbReference>